<evidence type="ECO:0000256" key="4">
    <source>
        <dbReference type="ARBA" id="ARBA00022801"/>
    </source>
</evidence>
<keyword evidence="3 8" id="KW-0812">Transmembrane</keyword>
<evidence type="ECO:0000313" key="11">
    <source>
        <dbReference type="Proteomes" id="UP000782610"/>
    </source>
</evidence>
<feature type="transmembrane region" description="Helical" evidence="8">
    <location>
        <begin position="227"/>
        <end position="253"/>
    </location>
</feature>
<reference evidence="10" key="1">
    <citation type="submission" date="2020-07" db="EMBL/GenBank/DDBJ databases">
        <title>Huge and variable diversity of episymbiotic CPR bacteria and DPANN archaea in groundwater ecosystems.</title>
        <authorList>
            <person name="He C.Y."/>
            <person name="Keren R."/>
            <person name="Whittaker M."/>
            <person name="Farag I.F."/>
            <person name="Doudna J."/>
            <person name="Cate J.H.D."/>
            <person name="Banfield J.F."/>
        </authorList>
    </citation>
    <scope>NUCLEOTIDE SEQUENCE</scope>
    <source>
        <strain evidence="10">NC_groundwater_1586_Pr3_B-0.1um_66_15</strain>
    </source>
</reference>
<sequence>MSDLTETRPSSAAAFHSYLIEQDGYKATDMVELRPLAGASDYIAIRERGDRVDVAAIMDRDNPFRAIPPDTSDDLQGMARSISKRDGIRQVRIAIYEVGRGAIDASAVGRYLGFRRGGPFSLGAVDAWLLDTASGRAWTTRPFASLGARQRIENILRRGIPGSGRNGTDGDKPALMTGLLVLLLFILFGTEIILNRAPAGPKLEVSVGTLSAMGGISRYHVVDLHQWWRIFTAPLLHADILHVGFNCLALVLVGWQLEPLIGRRWFIGIFALSAVGGSLLSIAINPANIVGIGASGGIVGLFAAAVLLAWRHPDPEERAAMLTRAARTLVPAVLPILGGSNVGSGIDYAGHVGGGVAGMAAGLLALALWPKSAANPSRPAIPGTAAVVFFALAALAVVPIVHSYTLFAQAVMPAPVDTSKMSADDIRAIVWRYPHDPQVRLVYAGRLLDQGDFNGAETQLRVGLAESDMLKEVYPPSVEAMLHGLLALVLLDESRIDEAQAYGRTACDIEALPSDFLDALMKNKLCINKK</sequence>
<feature type="transmembrane region" description="Helical" evidence="8">
    <location>
        <begin position="381"/>
        <end position="401"/>
    </location>
</feature>
<evidence type="ECO:0000259" key="9">
    <source>
        <dbReference type="Pfam" id="PF01694"/>
    </source>
</evidence>
<comment type="caution">
    <text evidence="10">The sequence shown here is derived from an EMBL/GenBank/DDBJ whole genome shotgun (WGS) entry which is preliminary data.</text>
</comment>
<evidence type="ECO:0000256" key="5">
    <source>
        <dbReference type="ARBA" id="ARBA00022825"/>
    </source>
</evidence>
<evidence type="ECO:0000256" key="8">
    <source>
        <dbReference type="SAM" id="Phobius"/>
    </source>
</evidence>
<dbReference type="Pfam" id="PF01694">
    <property type="entry name" value="Rhomboid"/>
    <property type="match status" value="1"/>
</dbReference>
<comment type="subcellular location">
    <subcellularLocation>
        <location evidence="1">Membrane</location>
        <topology evidence="1">Multi-pass membrane protein</topology>
    </subcellularLocation>
</comment>
<proteinExistence type="predicted"/>
<dbReference type="GO" id="GO:0004252">
    <property type="term" value="F:serine-type endopeptidase activity"/>
    <property type="evidence" value="ECO:0007669"/>
    <property type="project" value="InterPro"/>
</dbReference>
<evidence type="ECO:0000256" key="7">
    <source>
        <dbReference type="ARBA" id="ARBA00023136"/>
    </source>
</evidence>
<protein>
    <submittedName>
        <fullName evidence="10">Rhomboid family intramembrane serine protease</fullName>
    </submittedName>
</protein>
<feature type="domain" description="Peptidase S54 rhomboid" evidence="9">
    <location>
        <begin position="225"/>
        <end position="366"/>
    </location>
</feature>
<organism evidence="10 11">
    <name type="scientific">Devosia nanyangense</name>
    <dbReference type="NCBI Taxonomy" id="1228055"/>
    <lineage>
        <taxon>Bacteria</taxon>
        <taxon>Pseudomonadati</taxon>
        <taxon>Pseudomonadota</taxon>
        <taxon>Alphaproteobacteria</taxon>
        <taxon>Hyphomicrobiales</taxon>
        <taxon>Devosiaceae</taxon>
        <taxon>Devosia</taxon>
    </lineage>
</organism>
<evidence type="ECO:0000256" key="1">
    <source>
        <dbReference type="ARBA" id="ARBA00004141"/>
    </source>
</evidence>
<feature type="transmembrane region" description="Helical" evidence="8">
    <location>
        <begin position="290"/>
        <end position="310"/>
    </location>
</feature>
<dbReference type="PANTHER" id="PTHR22936:SF69">
    <property type="entry name" value="RHOMBOID-LIKE PROTEIN"/>
    <property type="match status" value="1"/>
</dbReference>
<feature type="transmembrane region" description="Helical" evidence="8">
    <location>
        <begin position="265"/>
        <end position="284"/>
    </location>
</feature>
<dbReference type="SUPFAM" id="SSF144091">
    <property type="entry name" value="Rhomboid-like"/>
    <property type="match status" value="1"/>
</dbReference>
<dbReference type="GO" id="GO:0006508">
    <property type="term" value="P:proteolysis"/>
    <property type="evidence" value="ECO:0007669"/>
    <property type="project" value="UniProtKB-KW"/>
</dbReference>
<dbReference type="InterPro" id="IPR022764">
    <property type="entry name" value="Peptidase_S54_rhomboid_dom"/>
</dbReference>
<accession>A0A933L611</accession>
<keyword evidence="7 8" id="KW-0472">Membrane</keyword>
<dbReference type="InterPro" id="IPR002610">
    <property type="entry name" value="Peptidase_S54_rhomboid-like"/>
</dbReference>
<evidence type="ECO:0000313" key="10">
    <source>
        <dbReference type="EMBL" id="MBI4923777.1"/>
    </source>
</evidence>
<dbReference type="GO" id="GO:0016020">
    <property type="term" value="C:membrane"/>
    <property type="evidence" value="ECO:0007669"/>
    <property type="project" value="UniProtKB-SubCell"/>
</dbReference>
<dbReference type="InterPro" id="IPR035952">
    <property type="entry name" value="Rhomboid-like_sf"/>
</dbReference>
<keyword evidence="2 10" id="KW-0645">Protease</keyword>
<feature type="transmembrane region" description="Helical" evidence="8">
    <location>
        <begin position="174"/>
        <end position="194"/>
    </location>
</feature>
<dbReference type="Proteomes" id="UP000782610">
    <property type="component" value="Unassembled WGS sequence"/>
</dbReference>
<dbReference type="Gene3D" id="1.20.1540.10">
    <property type="entry name" value="Rhomboid-like"/>
    <property type="match status" value="1"/>
</dbReference>
<evidence type="ECO:0000256" key="2">
    <source>
        <dbReference type="ARBA" id="ARBA00022670"/>
    </source>
</evidence>
<keyword evidence="5" id="KW-0720">Serine protease</keyword>
<dbReference type="PANTHER" id="PTHR22936">
    <property type="entry name" value="RHOMBOID-RELATED"/>
    <property type="match status" value="1"/>
</dbReference>
<dbReference type="AlphaFoldDB" id="A0A933L611"/>
<gene>
    <name evidence="10" type="ORF">HY834_18725</name>
</gene>
<feature type="transmembrane region" description="Helical" evidence="8">
    <location>
        <begin position="348"/>
        <end position="369"/>
    </location>
</feature>
<keyword evidence="6 8" id="KW-1133">Transmembrane helix</keyword>
<name>A0A933L611_9HYPH</name>
<keyword evidence="4" id="KW-0378">Hydrolase</keyword>
<dbReference type="EMBL" id="JACRAF010000061">
    <property type="protein sequence ID" value="MBI4923777.1"/>
    <property type="molecule type" value="Genomic_DNA"/>
</dbReference>
<evidence type="ECO:0000256" key="6">
    <source>
        <dbReference type="ARBA" id="ARBA00022989"/>
    </source>
</evidence>
<evidence type="ECO:0000256" key="3">
    <source>
        <dbReference type="ARBA" id="ARBA00022692"/>
    </source>
</evidence>